<dbReference type="InterPro" id="IPR050204">
    <property type="entry name" value="AraC_XylS_family_regulators"/>
</dbReference>
<dbReference type="GO" id="GO:0043565">
    <property type="term" value="F:sequence-specific DNA binding"/>
    <property type="evidence" value="ECO:0007669"/>
    <property type="project" value="InterPro"/>
</dbReference>
<dbReference type="Proteomes" id="UP001470809">
    <property type="component" value="Plasmid pSS1-5"/>
</dbReference>
<evidence type="ECO:0000256" key="2">
    <source>
        <dbReference type="ARBA" id="ARBA00023125"/>
    </source>
</evidence>
<dbReference type="InterPro" id="IPR020449">
    <property type="entry name" value="Tscrpt_reg_AraC-type_HTH"/>
</dbReference>
<dbReference type="Gene3D" id="1.10.10.60">
    <property type="entry name" value="Homeodomain-like"/>
    <property type="match status" value="1"/>
</dbReference>
<proteinExistence type="predicted"/>
<dbReference type="AlphaFoldDB" id="A0AAN0NIZ9"/>
<dbReference type="SUPFAM" id="SSF46689">
    <property type="entry name" value="Homeodomain-like"/>
    <property type="match status" value="1"/>
</dbReference>
<keyword evidence="3" id="KW-0804">Transcription</keyword>
<keyword evidence="6" id="KW-1185">Reference proteome</keyword>
<protein>
    <submittedName>
        <fullName evidence="5">Helix-turn-helix domain-containing protein</fullName>
    </submittedName>
</protein>
<keyword evidence="5" id="KW-0614">Plasmid</keyword>
<dbReference type="InterPro" id="IPR018060">
    <property type="entry name" value="HTH_AraC"/>
</dbReference>
<feature type="domain" description="HTH araC/xylS-type" evidence="4">
    <location>
        <begin position="214"/>
        <end position="314"/>
    </location>
</feature>
<dbReference type="PANTHER" id="PTHR46796:SF6">
    <property type="entry name" value="ARAC SUBFAMILY"/>
    <property type="match status" value="1"/>
</dbReference>
<dbReference type="InterPro" id="IPR018062">
    <property type="entry name" value="HTH_AraC-typ_CS"/>
</dbReference>
<organism evidence="5 6">
    <name type="scientific">Yoonia rhodophyticola</name>
    <dbReference type="NCBI Taxonomy" id="3137370"/>
    <lineage>
        <taxon>Bacteria</taxon>
        <taxon>Pseudomonadati</taxon>
        <taxon>Pseudomonadota</taxon>
        <taxon>Alphaproteobacteria</taxon>
        <taxon>Rhodobacterales</taxon>
        <taxon>Paracoccaceae</taxon>
        <taxon>Yoonia</taxon>
    </lineage>
</organism>
<dbReference type="Pfam" id="PF14525">
    <property type="entry name" value="AraC_binding_2"/>
    <property type="match status" value="1"/>
</dbReference>
<evidence type="ECO:0000259" key="4">
    <source>
        <dbReference type="PROSITE" id="PS01124"/>
    </source>
</evidence>
<dbReference type="PROSITE" id="PS00041">
    <property type="entry name" value="HTH_ARAC_FAMILY_1"/>
    <property type="match status" value="1"/>
</dbReference>
<keyword evidence="1" id="KW-0805">Transcription regulation</keyword>
<evidence type="ECO:0000313" key="5">
    <source>
        <dbReference type="EMBL" id="WZU65637.1"/>
    </source>
</evidence>
<sequence>MDIQTRYNTDDVAPQDRFAYWRESVCDSYVQLGCDTENRSNFRGLIDIARHSVVSISKVSGLSHTVERRKRDIRATTDSYFLLSLQTAESSQVTQFGKTAVLNPGDMALYSSTDPYTLKLSDDFSKTVVQLPSAKLIERLPNAEMLTARKIDGQSGIGKLVRENILAFAEHVNTANPMVQSLLQDTLIDLIATGLASHGADKIELSSPEQHVMLRAKSYIRAHLGEPGLDRNMVAAQIGMSVRRLNDIFSKEDTSISAFIRKTRLDAVASDLRDARFQRLSISEIAFRHGFSNLQNFSTIFRTRFGQSPRSYRA</sequence>
<dbReference type="Pfam" id="PF12833">
    <property type="entry name" value="HTH_18"/>
    <property type="match status" value="1"/>
</dbReference>
<evidence type="ECO:0000256" key="1">
    <source>
        <dbReference type="ARBA" id="ARBA00023015"/>
    </source>
</evidence>
<name>A0AAN0NIZ9_9RHOB</name>
<dbReference type="InterPro" id="IPR035418">
    <property type="entry name" value="AraC-bd_2"/>
</dbReference>
<dbReference type="EMBL" id="CP151764">
    <property type="protein sequence ID" value="WZU65637.1"/>
    <property type="molecule type" value="Genomic_DNA"/>
</dbReference>
<dbReference type="GO" id="GO:0003700">
    <property type="term" value="F:DNA-binding transcription factor activity"/>
    <property type="evidence" value="ECO:0007669"/>
    <property type="project" value="InterPro"/>
</dbReference>
<accession>A0AAN0NIZ9</accession>
<dbReference type="RefSeq" id="WP_342074979.1">
    <property type="nucleotide sequence ID" value="NZ_CP151764.2"/>
</dbReference>
<dbReference type="PRINTS" id="PR00032">
    <property type="entry name" value="HTHARAC"/>
</dbReference>
<gene>
    <name evidence="5" type="ORF">AABB31_00500</name>
</gene>
<dbReference type="InterPro" id="IPR009057">
    <property type="entry name" value="Homeodomain-like_sf"/>
</dbReference>
<geneLocation type="plasmid" evidence="5 6">
    <name>pSS1-5</name>
</geneLocation>
<reference evidence="6" key="1">
    <citation type="submission" date="2024-04" db="EMBL/GenBank/DDBJ databases">
        <title>Phylogenomic analyses of a clade within the roseobacter group suggest taxonomic reassignments of species of the genera Aestuariivita, Citreicella, Loktanella, Nautella, Pelagibaca, Ruegeria, Thalassobius, Thiobacimonas and Tropicibacter, and the proposal o.</title>
        <authorList>
            <person name="Jeon C.O."/>
        </authorList>
    </citation>
    <scope>NUCLEOTIDE SEQUENCE [LARGE SCALE GENOMIC DNA]</scope>
    <source>
        <strain evidence="6">SS1-5</strain>
        <plasmid evidence="6">pSS1-5</plasmid>
    </source>
</reference>
<evidence type="ECO:0000313" key="6">
    <source>
        <dbReference type="Proteomes" id="UP001470809"/>
    </source>
</evidence>
<dbReference type="KEGG" id="yrh:AABB31_00500"/>
<keyword evidence="2" id="KW-0238">DNA-binding</keyword>
<evidence type="ECO:0000256" key="3">
    <source>
        <dbReference type="ARBA" id="ARBA00023163"/>
    </source>
</evidence>
<dbReference type="PANTHER" id="PTHR46796">
    <property type="entry name" value="HTH-TYPE TRANSCRIPTIONAL ACTIVATOR RHAS-RELATED"/>
    <property type="match status" value="1"/>
</dbReference>
<reference evidence="5 6" key="2">
    <citation type="submission" date="2024-08" db="EMBL/GenBank/DDBJ databases">
        <title>Phylogenomic analyses of a clade within the roseobacter group suggest taxonomic reassignments of species of the genera Aestuariivita, Citreicella, Loktanella, Nautella, Pelagibaca, Ruegeria, Thalassobius, Thiobacimonas and Tropicibacter, and the proposal o.</title>
        <authorList>
            <person name="Jeon C.O."/>
        </authorList>
    </citation>
    <scope>NUCLEOTIDE SEQUENCE [LARGE SCALE GENOMIC DNA]</scope>
    <source>
        <strain evidence="5 6">SS1-5</strain>
        <plasmid evidence="5 6">pSS1-5</plasmid>
    </source>
</reference>
<dbReference type="PROSITE" id="PS01124">
    <property type="entry name" value="HTH_ARAC_FAMILY_2"/>
    <property type="match status" value="1"/>
</dbReference>
<dbReference type="SMART" id="SM00342">
    <property type="entry name" value="HTH_ARAC"/>
    <property type="match status" value="1"/>
</dbReference>